<dbReference type="Pfam" id="PF10006">
    <property type="entry name" value="DUF2249"/>
    <property type="match status" value="1"/>
</dbReference>
<dbReference type="RefSeq" id="WP_184767459.1">
    <property type="nucleotide sequence ID" value="NZ_JACHGI010000001.1"/>
</dbReference>
<organism evidence="2 3">
    <name type="scientific">Aminobacter carboxidus</name>
    <dbReference type="NCBI Taxonomy" id="376165"/>
    <lineage>
        <taxon>Bacteria</taxon>
        <taxon>Pseudomonadati</taxon>
        <taxon>Pseudomonadota</taxon>
        <taxon>Alphaproteobacteria</taxon>
        <taxon>Hyphomicrobiales</taxon>
        <taxon>Phyllobacteriaceae</taxon>
        <taxon>Aminobacter</taxon>
    </lineage>
</organism>
<dbReference type="InterPro" id="IPR018720">
    <property type="entry name" value="DUF2249"/>
</dbReference>
<dbReference type="EMBL" id="JACHGI010000001">
    <property type="protein sequence ID" value="MBB6464927.1"/>
    <property type="molecule type" value="Genomic_DNA"/>
</dbReference>
<sequence length="93" mass="10569">MALADNDSIPVIDVRAIPRPERHPRIFGKIESLAEGGSFVLMNDHDPRPLHYQLEVRYPGLFDWEYLEQGPETWRVQIGRRAQSGCGCCCGDD</sequence>
<name>A0A8E1WAS2_9HYPH</name>
<evidence type="ECO:0000313" key="3">
    <source>
        <dbReference type="Proteomes" id="UP000532373"/>
    </source>
</evidence>
<dbReference type="AlphaFoldDB" id="A0A8E1WAS2"/>
<reference evidence="2 3" key="1">
    <citation type="submission" date="2020-08" db="EMBL/GenBank/DDBJ databases">
        <title>Genomic Encyclopedia of Type Strains, Phase IV (KMG-IV): sequencing the most valuable type-strain genomes for metagenomic binning, comparative biology and taxonomic classification.</title>
        <authorList>
            <person name="Goeker M."/>
        </authorList>
    </citation>
    <scope>NUCLEOTIDE SEQUENCE [LARGE SCALE GENOMIC DNA]</scope>
    <source>
        <strain evidence="2 3">DSM 17454</strain>
    </source>
</reference>
<gene>
    <name evidence="2" type="ORF">HNQ96_000774</name>
</gene>
<protein>
    <submittedName>
        <fullName evidence="2">Uncharacterized protein (DUF2249 family)</fullName>
    </submittedName>
</protein>
<accession>A0A8E1WAS2</accession>
<comment type="caution">
    <text evidence="2">The sequence shown here is derived from an EMBL/GenBank/DDBJ whole genome shotgun (WGS) entry which is preliminary data.</text>
</comment>
<feature type="domain" description="DUF2249" evidence="1">
    <location>
        <begin position="11"/>
        <end position="80"/>
    </location>
</feature>
<evidence type="ECO:0000259" key="1">
    <source>
        <dbReference type="Pfam" id="PF10006"/>
    </source>
</evidence>
<dbReference type="Proteomes" id="UP000532373">
    <property type="component" value="Unassembled WGS sequence"/>
</dbReference>
<evidence type="ECO:0000313" key="2">
    <source>
        <dbReference type="EMBL" id="MBB6464927.1"/>
    </source>
</evidence>
<proteinExistence type="predicted"/>